<reference evidence="2 3" key="1">
    <citation type="submission" date="2021-04" db="EMBL/GenBank/DDBJ databases">
        <title>Chitinophaga sp. nov., isolated from the rhizosphere soil.</title>
        <authorList>
            <person name="He S."/>
        </authorList>
    </citation>
    <scope>NUCLEOTIDE SEQUENCE [LARGE SCALE GENOMIC DNA]</scope>
    <source>
        <strain evidence="2 3">2R12</strain>
    </source>
</reference>
<evidence type="ECO:0000313" key="3">
    <source>
        <dbReference type="Proteomes" id="UP000676386"/>
    </source>
</evidence>
<keyword evidence="1" id="KW-1133">Transmembrane helix</keyword>
<evidence type="ECO:0000313" key="2">
    <source>
        <dbReference type="EMBL" id="MBS0029749.1"/>
    </source>
</evidence>
<proteinExistence type="predicted"/>
<dbReference type="EMBL" id="JAGTXB010000010">
    <property type="protein sequence ID" value="MBS0029749.1"/>
    <property type="molecule type" value="Genomic_DNA"/>
</dbReference>
<dbReference type="RefSeq" id="WP_211974834.1">
    <property type="nucleotide sequence ID" value="NZ_CBFHAM010000122.1"/>
</dbReference>
<dbReference type="Proteomes" id="UP000676386">
    <property type="component" value="Unassembled WGS sequence"/>
</dbReference>
<protein>
    <submittedName>
        <fullName evidence="2">Uncharacterized protein</fullName>
    </submittedName>
</protein>
<accession>A0ABS5J3E0</accession>
<keyword evidence="1" id="KW-0812">Transmembrane</keyword>
<gene>
    <name evidence="2" type="ORF">KE626_20670</name>
</gene>
<evidence type="ECO:0000256" key="1">
    <source>
        <dbReference type="SAM" id="Phobius"/>
    </source>
</evidence>
<keyword evidence="1" id="KW-0472">Membrane</keyword>
<organism evidence="2 3">
    <name type="scientific">Chitinophaga hostae</name>
    <dbReference type="NCBI Taxonomy" id="2831022"/>
    <lineage>
        <taxon>Bacteria</taxon>
        <taxon>Pseudomonadati</taxon>
        <taxon>Bacteroidota</taxon>
        <taxon>Chitinophagia</taxon>
        <taxon>Chitinophagales</taxon>
        <taxon>Chitinophagaceae</taxon>
        <taxon>Chitinophaga</taxon>
    </lineage>
</organism>
<keyword evidence="3" id="KW-1185">Reference proteome</keyword>
<feature type="transmembrane region" description="Helical" evidence="1">
    <location>
        <begin position="81"/>
        <end position="102"/>
    </location>
</feature>
<sequence length="106" mass="12317">MIFFYGRRSLCMKAFQLADIGIFNDAPDFVQFELRQEYAHLYWIPLFPIGKVWCVRKTDDKLYNVNEELLPLLEALPHPRVSWLAFAGPILIAGGLLFSWLVSAFH</sequence>
<comment type="caution">
    <text evidence="2">The sequence shown here is derived from an EMBL/GenBank/DDBJ whole genome shotgun (WGS) entry which is preliminary data.</text>
</comment>
<name>A0ABS5J3E0_9BACT</name>